<proteinExistence type="predicted"/>
<accession>A0ABQ9QMX9</accession>
<keyword evidence="2" id="KW-1185">Reference proteome</keyword>
<protein>
    <submittedName>
        <fullName evidence="1">Uncharacterized protein</fullName>
    </submittedName>
</protein>
<dbReference type="Proteomes" id="UP001227543">
    <property type="component" value="Unassembled WGS sequence"/>
</dbReference>
<comment type="caution">
    <text evidence="1">The sequence shown here is derived from an EMBL/GenBank/DDBJ whole genome shotgun (WGS) entry which is preliminary data.</text>
</comment>
<organism evidence="1 2">
    <name type="scientific">Colletotrichum tamarilloi</name>
    <dbReference type="NCBI Taxonomy" id="1209934"/>
    <lineage>
        <taxon>Eukaryota</taxon>
        <taxon>Fungi</taxon>
        <taxon>Dikarya</taxon>
        <taxon>Ascomycota</taxon>
        <taxon>Pezizomycotina</taxon>
        <taxon>Sordariomycetes</taxon>
        <taxon>Hypocreomycetidae</taxon>
        <taxon>Glomerellales</taxon>
        <taxon>Glomerellaceae</taxon>
        <taxon>Colletotrichum</taxon>
        <taxon>Colletotrichum acutatum species complex</taxon>
    </lineage>
</organism>
<sequence length="105" mass="12048">MFKNMSAQQWKCVHVRVCERLSRGKRTSLYLSGIPLRPAAVEKARARHCHTSVVEKFKPPTPSLPRDFPLIIRTPSPIKEARYSCTIQNLPWLQCQQLLSGMFAL</sequence>
<name>A0ABQ9QMX9_9PEZI</name>
<evidence type="ECO:0000313" key="1">
    <source>
        <dbReference type="EMBL" id="KAK1478890.1"/>
    </source>
</evidence>
<reference evidence="1 2" key="1">
    <citation type="submission" date="2016-10" db="EMBL/GenBank/DDBJ databases">
        <title>The genome sequence of Colletotrichum fioriniae PJ7.</title>
        <authorList>
            <person name="Baroncelli R."/>
        </authorList>
    </citation>
    <scope>NUCLEOTIDE SEQUENCE [LARGE SCALE GENOMIC DNA]</scope>
    <source>
        <strain evidence="1 2">Tom-12</strain>
    </source>
</reference>
<gene>
    <name evidence="1" type="ORF">CTAM01_14911</name>
</gene>
<dbReference type="GeneID" id="85415148"/>
<dbReference type="EMBL" id="MLFU01000139">
    <property type="protein sequence ID" value="KAK1478890.1"/>
    <property type="molecule type" value="Genomic_DNA"/>
</dbReference>
<evidence type="ECO:0000313" key="2">
    <source>
        <dbReference type="Proteomes" id="UP001227543"/>
    </source>
</evidence>
<dbReference type="RefSeq" id="XP_060374525.1">
    <property type="nucleotide sequence ID" value="XM_060530910.1"/>
</dbReference>